<evidence type="ECO:0000313" key="2">
    <source>
        <dbReference type="Proteomes" id="UP000027442"/>
    </source>
</evidence>
<dbReference type="HOGENOM" id="CLU_1601193_0_0_10"/>
<dbReference type="EMBL" id="JNGW01000128">
    <property type="protein sequence ID" value="KDR50983.1"/>
    <property type="molecule type" value="Genomic_DNA"/>
</dbReference>
<dbReference type="AlphaFoldDB" id="A0A069QDL2"/>
<reference evidence="1 2" key="1">
    <citation type="submission" date="2013-08" db="EMBL/GenBank/DDBJ databases">
        <authorList>
            <person name="Weinstock G."/>
            <person name="Sodergren E."/>
            <person name="Wylie T."/>
            <person name="Fulton L."/>
            <person name="Fulton R."/>
            <person name="Fronick C."/>
            <person name="O'Laughlin M."/>
            <person name="Godfrey J."/>
            <person name="Miner T."/>
            <person name="Herter B."/>
            <person name="Appelbaum E."/>
            <person name="Cordes M."/>
            <person name="Lek S."/>
            <person name="Wollam A."/>
            <person name="Pepin K.H."/>
            <person name="Palsikar V.B."/>
            <person name="Mitreva M."/>
            <person name="Wilson R.K."/>
        </authorList>
    </citation>
    <scope>NUCLEOTIDE SEQUENCE [LARGE SCALE GENOMIC DNA]</scope>
    <source>
        <strain evidence="1 2">ATCC 15930</strain>
    </source>
</reference>
<proteinExistence type="predicted"/>
<keyword evidence="2" id="KW-1185">Reference proteome</keyword>
<comment type="caution">
    <text evidence="1">The sequence shown here is derived from an EMBL/GenBank/DDBJ whole genome shotgun (WGS) entry which is preliminary data.</text>
</comment>
<organism evidence="1 2">
    <name type="scientific">Hoylesella loescheii DSM 19665 = JCM 12249 = ATCC 15930</name>
    <dbReference type="NCBI Taxonomy" id="1122985"/>
    <lineage>
        <taxon>Bacteria</taxon>
        <taxon>Pseudomonadati</taxon>
        <taxon>Bacteroidota</taxon>
        <taxon>Bacteroidia</taxon>
        <taxon>Bacteroidales</taxon>
        <taxon>Prevotellaceae</taxon>
        <taxon>Hoylesella</taxon>
    </lineage>
</organism>
<evidence type="ECO:0000313" key="1">
    <source>
        <dbReference type="EMBL" id="KDR50983.1"/>
    </source>
</evidence>
<accession>A0A069QDL2</accession>
<dbReference type="Proteomes" id="UP000027442">
    <property type="component" value="Unassembled WGS sequence"/>
</dbReference>
<name>A0A069QDL2_HOYLO</name>
<gene>
    <name evidence="1" type="ORF">HMPREF1991_02937</name>
</gene>
<sequence>MTMRRRNVMIMVAVVCLLLVVTIIFHCCCNNKIDIERAVASAIHGDKLCLEHVYEDEEWDSVHILRPYQDPRQLGLQVSHSDLKGLKNLSLTDQYCTLIFAYKGRLVAYSPIRRAVVDLSDMKGTKFPRSHVFQMKNKGPHSTLFFKSKWARLALLPHRKNTGLNA</sequence>
<protein>
    <submittedName>
        <fullName evidence="1">Uncharacterized protein</fullName>
    </submittedName>
</protein>